<keyword evidence="1" id="KW-0732">Signal</keyword>
<dbReference type="PROSITE" id="PS51257">
    <property type="entry name" value="PROKAR_LIPOPROTEIN"/>
    <property type="match status" value="1"/>
</dbReference>
<evidence type="ECO:0008006" key="4">
    <source>
        <dbReference type="Google" id="ProtNLM"/>
    </source>
</evidence>
<sequence>MKIQLLCFAILMAFASCSSNNDEILTENPQQRTVDRPNKISWNFPVLSPNGVGNMTDPNIYFEYDSQGRVVKKVGGFIFIDPNTGYHSTHFSKDIYTSVSYNGNIISISTFSSNPDYIVPINKRTFEVDNQGRIMKSIIPSVDNPYFDKHLNYSYDSSGKLIEILTTFPNMPYDPTDPDDFIWTIAKRFTYDNIGNLKKSVEVERHNNVDFYIENTVEFSNFDTAPNPFKKLQIFEEYFYFSLSKNNFQKEVKLYNSGIGESKWVNQYDSNGNVKLYY</sequence>
<evidence type="ECO:0000313" key="2">
    <source>
        <dbReference type="EMBL" id="MDR6526389.1"/>
    </source>
</evidence>
<dbReference type="AlphaFoldDB" id="A0AAE3Y7F2"/>
<evidence type="ECO:0000313" key="3">
    <source>
        <dbReference type="Proteomes" id="UP001184861"/>
    </source>
</evidence>
<proteinExistence type="predicted"/>
<gene>
    <name evidence="2" type="ORF">J2787_001769</name>
</gene>
<reference evidence="2" key="1">
    <citation type="submission" date="2023-07" db="EMBL/GenBank/DDBJ databases">
        <title>Sorghum-associated microbial communities from plants grown in Nebraska, USA.</title>
        <authorList>
            <person name="Schachtman D."/>
        </authorList>
    </citation>
    <scope>NUCLEOTIDE SEQUENCE</scope>
    <source>
        <strain evidence="2">DS2360</strain>
    </source>
</reference>
<dbReference type="EMBL" id="JAVDQY010000002">
    <property type="protein sequence ID" value="MDR6526389.1"/>
    <property type="molecule type" value="Genomic_DNA"/>
</dbReference>
<comment type="caution">
    <text evidence="2">The sequence shown here is derived from an EMBL/GenBank/DDBJ whole genome shotgun (WGS) entry which is preliminary data.</text>
</comment>
<protein>
    <recommendedName>
        <fullName evidence="4">YD repeat-containing protein</fullName>
    </recommendedName>
</protein>
<dbReference type="Gene3D" id="2.180.10.10">
    <property type="entry name" value="RHS repeat-associated core"/>
    <property type="match status" value="1"/>
</dbReference>
<accession>A0AAE3Y7F2</accession>
<evidence type="ECO:0000256" key="1">
    <source>
        <dbReference type="SAM" id="SignalP"/>
    </source>
</evidence>
<name>A0AAE3Y7F2_9FLAO</name>
<feature type="chain" id="PRO_5042062403" description="YD repeat-containing protein" evidence="1">
    <location>
        <begin position="22"/>
        <end position="278"/>
    </location>
</feature>
<feature type="signal peptide" evidence="1">
    <location>
        <begin position="1"/>
        <end position="21"/>
    </location>
</feature>
<dbReference type="Proteomes" id="UP001184861">
    <property type="component" value="Unassembled WGS sequence"/>
</dbReference>
<organism evidence="2 3">
    <name type="scientific">Chryseobacterium rhizosphaerae</name>
    <dbReference type="NCBI Taxonomy" id="395937"/>
    <lineage>
        <taxon>Bacteria</taxon>
        <taxon>Pseudomonadati</taxon>
        <taxon>Bacteroidota</taxon>
        <taxon>Flavobacteriia</taxon>
        <taxon>Flavobacteriales</taxon>
        <taxon>Weeksellaceae</taxon>
        <taxon>Chryseobacterium group</taxon>
        <taxon>Chryseobacterium</taxon>
    </lineage>
</organism>
<dbReference type="RefSeq" id="WP_309945867.1">
    <property type="nucleotide sequence ID" value="NZ_JAVDQY010000002.1"/>
</dbReference>